<evidence type="ECO:0000313" key="1">
    <source>
        <dbReference type="EMBL" id="OGI83786.1"/>
    </source>
</evidence>
<sequence>MKSIFLNELYKETEGYQLIERRFNKLDTPIKELLDKDSIKEEIISIMNSINLTKDYYLPVAQNIAFFLLQIMEPKDLREEISKDLPDIRKDLIDTLIKKINELIIGKDILTLIDKNWEEDELEANEVAEEMEMSLVPTPPNIYQDIKVGLSNEQEAKQIIQSIRPSKTMAEKDVLNWEDKLKEETNKNTDPVVTNRITTDVSMPDTTNDAQIKPTAKITMPTKDAYREITEE</sequence>
<gene>
    <name evidence="1" type="ORF">A2903_01115</name>
</gene>
<organism evidence="1 2">
    <name type="scientific">Candidatus Nomurabacteria bacterium RIFCSPLOWO2_01_FULL_33_17</name>
    <dbReference type="NCBI Taxonomy" id="1801764"/>
    <lineage>
        <taxon>Bacteria</taxon>
        <taxon>Candidatus Nomuraibacteriota</taxon>
    </lineage>
</organism>
<proteinExistence type="predicted"/>
<evidence type="ECO:0000313" key="2">
    <source>
        <dbReference type="Proteomes" id="UP000178184"/>
    </source>
</evidence>
<comment type="caution">
    <text evidence="1">The sequence shown here is derived from an EMBL/GenBank/DDBJ whole genome shotgun (WGS) entry which is preliminary data.</text>
</comment>
<dbReference type="Proteomes" id="UP000178184">
    <property type="component" value="Unassembled WGS sequence"/>
</dbReference>
<dbReference type="EMBL" id="MFUO01000020">
    <property type="protein sequence ID" value="OGI83786.1"/>
    <property type="molecule type" value="Genomic_DNA"/>
</dbReference>
<accession>A0A1F6WPL9</accession>
<reference evidence="1 2" key="1">
    <citation type="journal article" date="2016" name="Nat. Commun.">
        <title>Thousands of microbial genomes shed light on interconnected biogeochemical processes in an aquifer system.</title>
        <authorList>
            <person name="Anantharaman K."/>
            <person name="Brown C.T."/>
            <person name="Hug L.A."/>
            <person name="Sharon I."/>
            <person name="Castelle C.J."/>
            <person name="Probst A.J."/>
            <person name="Thomas B.C."/>
            <person name="Singh A."/>
            <person name="Wilkins M.J."/>
            <person name="Karaoz U."/>
            <person name="Brodie E.L."/>
            <person name="Williams K.H."/>
            <person name="Hubbard S.S."/>
            <person name="Banfield J.F."/>
        </authorList>
    </citation>
    <scope>NUCLEOTIDE SEQUENCE [LARGE SCALE GENOMIC DNA]</scope>
</reference>
<protein>
    <submittedName>
        <fullName evidence="1">Uncharacterized protein</fullName>
    </submittedName>
</protein>
<name>A0A1F6WPL9_9BACT</name>
<dbReference type="STRING" id="1801764.A2903_01115"/>
<dbReference type="AlphaFoldDB" id="A0A1F6WPL9"/>